<evidence type="ECO:0000313" key="2">
    <source>
        <dbReference type="EMBL" id="TWB62241.1"/>
    </source>
</evidence>
<feature type="chain" id="PRO_5021977071" evidence="1">
    <location>
        <begin position="22"/>
        <end position="497"/>
    </location>
</feature>
<proteinExistence type="predicted"/>
<organism evidence="2 3">
    <name type="scientific">Nitrospirillum amazonense</name>
    <dbReference type="NCBI Taxonomy" id="28077"/>
    <lineage>
        <taxon>Bacteria</taxon>
        <taxon>Pseudomonadati</taxon>
        <taxon>Pseudomonadota</taxon>
        <taxon>Alphaproteobacteria</taxon>
        <taxon>Rhodospirillales</taxon>
        <taxon>Azospirillaceae</taxon>
        <taxon>Nitrospirillum</taxon>
    </lineage>
</organism>
<dbReference type="Proteomes" id="UP000318050">
    <property type="component" value="Unassembled WGS sequence"/>
</dbReference>
<accession>A0A560IUK0</accession>
<comment type="caution">
    <text evidence="2">The sequence shown here is derived from an EMBL/GenBank/DDBJ whole genome shotgun (WGS) entry which is preliminary data.</text>
</comment>
<gene>
    <name evidence="2" type="ORF">FBZ92_105176</name>
</gene>
<name>A0A560IUK0_9PROT</name>
<reference evidence="2 3" key="1">
    <citation type="submission" date="2019-06" db="EMBL/GenBank/DDBJ databases">
        <title>Genomic Encyclopedia of Type Strains, Phase IV (KMG-V): Genome sequencing to study the core and pangenomes of soil and plant-associated prokaryotes.</title>
        <authorList>
            <person name="Whitman W."/>
        </authorList>
    </citation>
    <scope>NUCLEOTIDE SEQUENCE [LARGE SCALE GENOMIC DNA]</scope>
    <source>
        <strain evidence="2 3">BR 11140</strain>
    </source>
</reference>
<dbReference type="AlphaFoldDB" id="A0A560IUK0"/>
<dbReference type="EMBL" id="VITT01000005">
    <property type="protein sequence ID" value="TWB62241.1"/>
    <property type="molecule type" value="Genomic_DNA"/>
</dbReference>
<feature type="signal peptide" evidence="1">
    <location>
        <begin position="1"/>
        <end position="21"/>
    </location>
</feature>
<evidence type="ECO:0000313" key="3">
    <source>
        <dbReference type="Proteomes" id="UP000318050"/>
    </source>
</evidence>
<sequence>MKPRSFLLLTSLLAISTQAGAQSYPSPTFNNVAANAATVGSVSLNGTGVNVPAGSAINLGEATPQTGTMLYTRQTVTDAARAPYAINRVDGIYNTTGGTEGNISSPLVVYSEAHGAPAFGVWGISSNMYSDASGAGGGVPIVSSMFRTGLTGGASSNMWGFNSQMVDETGLSSSHTAPTWGYEVDLWANGDDDTPYGWRTGVDFVYKKQIPGGAAVGIGNGFRIGPQNGDFSQGYVQRGFLLNGKYSQAGLDMRTAVPMAGAVGAIALSQDQHIAVVADGSRFLTYHGTGNSLGYANGSYDLLNVDDFGNVTAHASVNAPAFSNGGAPPNFPQGLSVSSKILLNAAGTRYINYNSTGGYFEYGNGSYGLLDVDDFGNVTAHASLNAPAFSNGGSAPNFPQGLTIAGKSVLPNLAGTSAAIGGSSIAAGACTSGTVSISGATTSMAVAVSSAGSVDPGDGYFVRGYVSASGTVTIKVCNATGAGGTPTSTTYNVRVIQ</sequence>
<keyword evidence="1" id="KW-0732">Signal</keyword>
<evidence type="ECO:0000256" key="1">
    <source>
        <dbReference type="SAM" id="SignalP"/>
    </source>
</evidence>
<protein>
    <submittedName>
        <fullName evidence="2">Uncharacterized protein</fullName>
    </submittedName>
</protein>